<sequence length="190" mass="21360">MRLRVIASALLLLGISQMAYSAQTLVFLRHGEKPDNDSGQLSVKGQNRALALPDILLSRYGQPDALYAAAPKQSKLGNSLRSLQTISPVAIRVSLPVHLEFHAKETKELRDALLDKQHHNQVIFIVWEHDNLVKVVKDIMKRTGGDLDIVPVWPRDDFDSLWVLNIEHKKEKTTVTFTQESQGLNHLSGK</sequence>
<evidence type="ECO:0000313" key="2">
    <source>
        <dbReference type="EMBL" id="OBU07385.1"/>
    </source>
</evidence>
<feature type="signal peptide" evidence="1">
    <location>
        <begin position="1"/>
        <end position="21"/>
    </location>
</feature>
<evidence type="ECO:0000313" key="3">
    <source>
        <dbReference type="Proteomes" id="UP000092247"/>
    </source>
</evidence>
<dbReference type="EMBL" id="LZEX01000012">
    <property type="protein sequence ID" value="OBU07385.1"/>
    <property type="molecule type" value="Genomic_DNA"/>
</dbReference>
<dbReference type="AlphaFoldDB" id="A0A1B8HE82"/>
<dbReference type="RefSeq" id="WP_067423439.1">
    <property type="nucleotide sequence ID" value="NZ_LZEX01000012.1"/>
</dbReference>
<reference evidence="2 3" key="1">
    <citation type="submission" date="2016-06" db="EMBL/GenBank/DDBJ databases">
        <authorList>
            <person name="Kjaerup R.B."/>
            <person name="Dalgaard T.S."/>
            <person name="Juul-Madsen H.R."/>
        </authorList>
    </citation>
    <scope>NUCLEOTIDE SEQUENCE [LARGE SCALE GENOMIC DNA]</scope>
    <source>
        <strain evidence="2 3">GCSL-Mp3</strain>
    </source>
</reference>
<dbReference type="Gene3D" id="3.40.50.1240">
    <property type="entry name" value="Phosphoglycerate mutase-like"/>
    <property type="match status" value="1"/>
</dbReference>
<dbReference type="STRING" id="368603.AYY16_07190"/>
<feature type="chain" id="PRO_5008609580" evidence="1">
    <location>
        <begin position="22"/>
        <end position="190"/>
    </location>
</feature>
<dbReference type="SUPFAM" id="SSF53254">
    <property type="entry name" value="Phosphoglycerate mutase-like"/>
    <property type="match status" value="1"/>
</dbReference>
<proteinExistence type="predicted"/>
<keyword evidence="1" id="KW-0732">Signal</keyword>
<evidence type="ECO:0000256" key="1">
    <source>
        <dbReference type="SAM" id="SignalP"/>
    </source>
</evidence>
<protein>
    <submittedName>
        <fullName evidence="2">Histidine phosphatase family protein</fullName>
    </submittedName>
</protein>
<accession>A0A1B8HE82</accession>
<name>A0A1B8HE82_9GAMM</name>
<dbReference type="Proteomes" id="UP000092247">
    <property type="component" value="Unassembled WGS sequence"/>
</dbReference>
<gene>
    <name evidence="2" type="ORF">AYY17_05120</name>
</gene>
<comment type="caution">
    <text evidence="2">The sequence shown here is derived from an EMBL/GenBank/DDBJ whole genome shotgun (WGS) entry which is preliminary data.</text>
</comment>
<dbReference type="InterPro" id="IPR029033">
    <property type="entry name" value="His_PPase_superfam"/>
</dbReference>
<organism evidence="2 3">
    <name type="scientific">Morganella psychrotolerans</name>
    <dbReference type="NCBI Taxonomy" id="368603"/>
    <lineage>
        <taxon>Bacteria</taxon>
        <taxon>Pseudomonadati</taxon>
        <taxon>Pseudomonadota</taxon>
        <taxon>Gammaproteobacteria</taxon>
        <taxon>Enterobacterales</taxon>
        <taxon>Morganellaceae</taxon>
        <taxon>Morganella</taxon>
    </lineage>
</organism>